<organism evidence="1 2">
    <name type="scientific">Pyrolobus fumarii (strain DSM 11204 / 1A)</name>
    <dbReference type="NCBI Taxonomy" id="694429"/>
    <lineage>
        <taxon>Archaea</taxon>
        <taxon>Thermoproteota</taxon>
        <taxon>Thermoprotei</taxon>
        <taxon>Desulfurococcales</taxon>
        <taxon>Pyrodictiaceae</taxon>
        <taxon>Pyrolobus</taxon>
    </lineage>
</organism>
<dbReference type="HOGENOM" id="CLU_093718_0_0_2"/>
<evidence type="ECO:0000313" key="1">
    <source>
        <dbReference type="EMBL" id="AEM38941.1"/>
    </source>
</evidence>
<evidence type="ECO:0008006" key="3">
    <source>
        <dbReference type="Google" id="ProtNLM"/>
    </source>
</evidence>
<dbReference type="eggNOG" id="arCOG04166">
    <property type="taxonomic scope" value="Archaea"/>
</dbReference>
<protein>
    <recommendedName>
        <fullName evidence="3">DUF2192 domain-containing protein</fullName>
    </recommendedName>
</protein>
<dbReference type="Proteomes" id="UP000001037">
    <property type="component" value="Chromosome"/>
</dbReference>
<dbReference type="STRING" id="694429.Pyrfu_1073"/>
<dbReference type="EMBL" id="CP002838">
    <property type="protein sequence ID" value="AEM38941.1"/>
    <property type="molecule type" value="Genomic_DNA"/>
</dbReference>
<gene>
    <name evidence="1" type="ordered locus">Pyrfu_1073</name>
</gene>
<dbReference type="AlphaFoldDB" id="G0EF44"/>
<dbReference type="InterPro" id="IPR018693">
    <property type="entry name" value="DUF2192"/>
</dbReference>
<proteinExistence type="predicted"/>
<dbReference type="GeneID" id="11139550"/>
<name>G0EF44_PYRF1</name>
<reference evidence="1 2" key="1">
    <citation type="journal article" date="2011" name="Stand. Genomic Sci.">
        <title>Complete genome sequence of the hyperthermophilic chemolithoautotroph Pyrolobus fumarii type strain (1A).</title>
        <authorList>
            <person name="Anderson I."/>
            <person name="Goker M."/>
            <person name="Nolan M."/>
            <person name="Lucas S."/>
            <person name="Hammon N."/>
            <person name="Deshpande S."/>
            <person name="Cheng J.F."/>
            <person name="Tapia R."/>
            <person name="Han C."/>
            <person name="Goodwin L."/>
            <person name="Pitluck S."/>
            <person name="Huntemann M."/>
            <person name="Liolios K."/>
            <person name="Ivanova N."/>
            <person name="Pagani I."/>
            <person name="Mavromatis K."/>
            <person name="Ovchinikova G."/>
            <person name="Pati A."/>
            <person name="Chen A."/>
            <person name="Palaniappan K."/>
            <person name="Land M."/>
            <person name="Hauser L."/>
            <person name="Brambilla E.M."/>
            <person name="Huber H."/>
            <person name="Yasawong M."/>
            <person name="Rohde M."/>
            <person name="Spring S."/>
            <person name="Abt B."/>
            <person name="Sikorski J."/>
            <person name="Wirth R."/>
            <person name="Detter J.C."/>
            <person name="Woyke T."/>
            <person name="Bristow J."/>
            <person name="Eisen J.A."/>
            <person name="Markowitz V."/>
            <person name="Hugenholtz P."/>
            <person name="Kyrpides N.C."/>
            <person name="Klenk H.P."/>
            <person name="Lapidus A."/>
        </authorList>
    </citation>
    <scope>NUCLEOTIDE SEQUENCE [LARGE SCALE GENOMIC DNA]</scope>
    <source>
        <strain evidence="2">DSM 11204 / 1A</strain>
    </source>
</reference>
<accession>G0EF44</accession>
<dbReference type="KEGG" id="pfm:Pyrfu_1073"/>
<dbReference type="Pfam" id="PF09958">
    <property type="entry name" value="DUF2192"/>
    <property type="match status" value="1"/>
</dbReference>
<sequence>MRGVHKVRVSAAIDILSRLLREHIVDRGTAAETLKAVYDRIGILPIMGAATPPDIYDKELATLYVVARYGLGLDEEEPNWFRALFYKELAYEEAARRIMEGVESREEIEKILGESLDENQVARILRVIATKVLLGYASENELIQLLRKIPEVLPEYEKVARKYARFYIALRVAEAIATSEVKNRIAKEALKQAMAARIGLEKIIPDDEYIALIAHRLFHIPKKRLAKILKLEEEKKASTAQQK</sequence>
<dbReference type="InParanoid" id="G0EF44"/>
<keyword evidence="2" id="KW-1185">Reference proteome</keyword>
<dbReference type="RefSeq" id="WP_014026618.1">
    <property type="nucleotide sequence ID" value="NC_015931.1"/>
</dbReference>
<evidence type="ECO:0000313" key="2">
    <source>
        <dbReference type="Proteomes" id="UP000001037"/>
    </source>
</evidence>